<dbReference type="Proteomes" id="UP000029108">
    <property type="component" value="Unassembled WGS sequence"/>
</dbReference>
<protein>
    <submittedName>
        <fullName evidence="1">Alkaline phosphatase</fullName>
    </submittedName>
</protein>
<gene>
    <name evidence="1" type="ORF">BBIA_0605</name>
</gene>
<dbReference type="eggNOG" id="COG1564">
    <property type="taxonomic scope" value="Bacteria"/>
</dbReference>
<organism evidence="1 2">
    <name type="scientific">Bifidobacterium biavatii DSM 23969</name>
    <dbReference type="NCBI Taxonomy" id="1437608"/>
    <lineage>
        <taxon>Bacteria</taxon>
        <taxon>Bacillati</taxon>
        <taxon>Actinomycetota</taxon>
        <taxon>Actinomycetes</taxon>
        <taxon>Bifidobacteriales</taxon>
        <taxon>Bifidobacteriaceae</taxon>
        <taxon>Bifidobacterium</taxon>
    </lineage>
</organism>
<dbReference type="RefSeq" id="WP_033494225.1">
    <property type="nucleotide sequence ID" value="NZ_JDUU01000013.1"/>
</dbReference>
<name>A0A087A0K6_9BIFI</name>
<dbReference type="EMBL" id="JGYN01000006">
    <property type="protein sequence ID" value="KFI52306.1"/>
    <property type="molecule type" value="Genomic_DNA"/>
</dbReference>
<dbReference type="STRING" id="1437608.GCA_000771645_00516"/>
<evidence type="ECO:0000313" key="2">
    <source>
        <dbReference type="Proteomes" id="UP000029108"/>
    </source>
</evidence>
<dbReference type="SUPFAM" id="SSF53649">
    <property type="entry name" value="Alkaline phosphatase-like"/>
    <property type="match status" value="1"/>
</dbReference>
<comment type="caution">
    <text evidence="1">The sequence shown here is derived from an EMBL/GenBank/DDBJ whole genome shotgun (WGS) entry which is preliminary data.</text>
</comment>
<accession>A0A087A0K6</accession>
<dbReference type="AlphaFoldDB" id="A0A087A0K6"/>
<proteinExistence type="predicted"/>
<dbReference type="InterPro" id="IPR014060">
    <property type="entry name" value="PglZ"/>
</dbReference>
<dbReference type="Pfam" id="PF08665">
    <property type="entry name" value="PglZ"/>
    <property type="match status" value="1"/>
</dbReference>
<dbReference type="InterPro" id="IPR017850">
    <property type="entry name" value="Alkaline_phosphatase_core_sf"/>
</dbReference>
<dbReference type="OrthoDB" id="9769734at2"/>
<reference evidence="1 2" key="1">
    <citation type="submission" date="2014-03" db="EMBL/GenBank/DDBJ databases">
        <title>Genomics of Bifidobacteria.</title>
        <authorList>
            <person name="Ventura M."/>
            <person name="Milani C."/>
            <person name="Lugli G.A."/>
        </authorList>
    </citation>
    <scope>NUCLEOTIDE SEQUENCE [LARGE SCALE GENOMIC DNA]</scope>
    <source>
        <strain evidence="1 2">DSM 23969</strain>
    </source>
</reference>
<evidence type="ECO:0000313" key="1">
    <source>
        <dbReference type="EMBL" id="KFI52306.1"/>
    </source>
</evidence>
<keyword evidence="2" id="KW-1185">Reference proteome</keyword>
<sequence>MSGGMQIGRLLASRFAVFDGTPYSAGRIVFWHDERGEFADQLDDVAGPDAADETLRDVQVVRLERNPFALKHRMLIEQPTAKFLVYLTGKLPKDEDNWLLDLELAYGPLFTADKLSMIVNELFPREASAITRDTWLAIMQRTKPFFEDDELVESLASRLHANDDERDFQAKMIAVLLSLPAGEHSLQSIWRKLLEQYAQGDEDGIERIKAMGLLDYHWTGTRGIYRFDSANELAHPMVKDFALWLFRLAWNGFSDAEHGADYYANIRRDFDMWRNDPRFAPVMRTLAEDVFSDLSIDHDIARMGLDELTSRGVFREVDEQLVELLYADLGNESITDDDVQRIVASRQYGLWHDDFAKDYAVIAAASALRAQLRAVRPVMSSITSAQAGFRIYTDDLYRVDGCYRRFVAAWKASSRPFSGRMVAESLEQEYARYQADLGMAWQSQVNTMADWSIDDVPSQTDFYARNVKKTTDAGKKIAVIISDALRYDVAAEFRERLTSQSRWNATMDAQLGVLPSYTQLGMAALLPHTMLALDPADHYSVLADGQSTKGTVARNLILSAVNGTAVDAETLMNMKRDEYRELVKSCNMLYVYHNVIDATGDKAASASDVFGACERALDDLDGIVKRLANANVTNMIVTADHGFLYQDHDVTDAEWLSETPSGDVIWQKKRRFVIGSDLANKPSFVTFSAAQVGLADPNNEHVTIQIPNGIHRLRIQGDGARYAHGGAALPEIVVPIIHINKGRSASGDARQVEFRILQNTDRITTGQITVDFLQTEPVGGKISERTVLAGLWGVESNGHATLISNEVPLAFASTSKDPAERHVPATFLLTTDADRFNNTVIELRLSERIAGSNQTRRLDTKKAEYRLQRGLVIDDGFDF</sequence>
<dbReference type="NCBIfam" id="TIGR02687">
    <property type="entry name" value="BREX-1 system phosphatase PglZ type A"/>
    <property type="match status" value="1"/>
</dbReference>